<dbReference type="Pfam" id="PF00561">
    <property type="entry name" value="Abhydrolase_1"/>
    <property type="match status" value="1"/>
</dbReference>
<gene>
    <name evidence="6" type="ORF">KACHI17_19400</name>
</gene>
<organism evidence="6">
    <name type="scientific">Sediminibacterium sp. KACHI17</name>
    <dbReference type="NCBI Taxonomy" id="1751071"/>
    <lineage>
        <taxon>Bacteria</taxon>
        <taxon>Pseudomonadati</taxon>
        <taxon>Bacteroidota</taxon>
        <taxon>Chitinophagia</taxon>
        <taxon>Chitinophagales</taxon>
        <taxon>Chitinophagaceae</taxon>
        <taxon>Sediminibacterium</taxon>
    </lineage>
</organism>
<evidence type="ECO:0000313" key="6">
    <source>
        <dbReference type="EMBL" id="BFG71059.1"/>
    </source>
</evidence>
<dbReference type="PIRSF" id="PIRSF005539">
    <property type="entry name" value="Pept_S33_TRI_F1"/>
    <property type="match status" value="1"/>
</dbReference>
<reference evidence="6" key="1">
    <citation type="submission" date="2024-02" db="EMBL/GenBank/DDBJ databases">
        <title>Sediminibacterium planktonica sp. nov. and Sediminibacterium longus sp. nov., isolated from surface lake and river water.</title>
        <authorList>
            <person name="Watanabe K."/>
            <person name="Takemine S."/>
            <person name="Ishii Y."/>
            <person name="Ogata Y."/>
            <person name="Shindo C."/>
            <person name="Suda W."/>
        </authorList>
    </citation>
    <scope>NUCLEOTIDE SEQUENCE</scope>
    <source>
        <strain evidence="6">KACHI17</strain>
    </source>
</reference>
<dbReference type="AlphaFoldDB" id="A0AAT9GK35"/>
<dbReference type="GO" id="GO:0008233">
    <property type="term" value="F:peptidase activity"/>
    <property type="evidence" value="ECO:0007669"/>
    <property type="project" value="InterPro"/>
</dbReference>
<evidence type="ECO:0000256" key="4">
    <source>
        <dbReference type="PIRSR" id="PIRSR005539-1"/>
    </source>
</evidence>
<evidence type="ECO:0000256" key="3">
    <source>
        <dbReference type="PIRNR" id="PIRNR005539"/>
    </source>
</evidence>
<dbReference type="PANTHER" id="PTHR43798:SF33">
    <property type="entry name" value="HYDROLASE, PUTATIVE (AFU_ORTHOLOGUE AFUA_2G14860)-RELATED"/>
    <property type="match status" value="1"/>
</dbReference>
<evidence type="ECO:0000259" key="5">
    <source>
        <dbReference type="Pfam" id="PF00561"/>
    </source>
</evidence>
<dbReference type="GO" id="GO:0006508">
    <property type="term" value="P:proteolysis"/>
    <property type="evidence" value="ECO:0007669"/>
    <property type="project" value="InterPro"/>
</dbReference>
<accession>A0AAT9GK35</accession>
<evidence type="ECO:0000256" key="2">
    <source>
        <dbReference type="ARBA" id="ARBA00022801"/>
    </source>
</evidence>
<dbReference type="PRINTS" id="PR00111">
    <property type="entry name" value="ABHYDROLASE"/>
</dbReference>
<feature type="domain" description="AB hydrolase-1" evidence="5">
    <location>
        <begin position="66"/>
        <end position="315"/>
    </location>
</feature>
<dbReference type="InterPro" id="IPR005945">
    <property type="entry name" value="Pro_imino_pep"/>
</dbReference>
<feature type="active site" evidence="4">
    <location>
        <position position="282"/>
    </location>
</feature>
<dbReference type="PROSITE" id="PS51257">
    <property type="entry name" value="PROKAR_LIPOPROTEIN"/>
    <property type="match status" value="1"/>
</dbReference>
<keyword evidence="2 3" id="KW-0378">Hydrolase</keyword>
<dbReference type="InterPro" id="IPR000073">
    <property type="entry name" value="AB_hydrolase_1"/>
</dbReference>
<dbReference type="RefSeq" id="WP_353548695.1">
    <property type="nucleotide sequence ID" value="NZ_AP029612.1"/>
</dbReference>
<dbReference type="Gene3D" id="3.40.50.1820">
    <property type="entry name" value="alpha/beta hydrolase"/>
    <property type="match status" value="1"/>
</dbReference>
<sequence length="334" mass="38426">MRILIAFLSIAFLVSCQPKSTTVEEYFATKDSGVQMAGIKMIPIKTEIGTFKVWTKTIGNNPRVKVLLLHGGPAMTHEYMEAFESFFPKEGFEIIEYDQLGSYYSDQPTDSSLWTTERFVEEVEQVRTALGLTKDNFYLLGNSWGGILAMEYALKYQQNLKGLIICNMMASIPDYEKYNGVLRSQMRPSLVDSLQQYEAKGLFKDPTYQELVFNEYYTKHLCRLPEWPEPVNRTFKHVNETVYVMMQGPSEFKVGGRLLTWDRKADLPKITVPTLTVGAKYDTMDPAHMEWMSKQVKNGKYLYCPNGSHLSMWDDQKIFMDGVIQFIKETDSAK</sequence>
<dbReference type="PANTHER" id="PTHR43798">
    <property type="entry name" value="MONOACYLGLYCEROL LIPASE"/>
    <property type="match status" value="1"/>
</dbReference>
<feature type="active site" description="Proton donor" evidence="4">
    <location>
        <position position="309"/>
    </location>
</feature>
<comment type="similarity">
    <text evidence="1 3">Belongs to the peptidase S33 family.</text>
</comment>
<name>A0AAT9GK35_9BACT</name>
<dbReference type="NCBIfam" id="TIGR01250">
    <property type="entry name" value="pro_imino_pep_2"/>
    <property type="match status" value="1"/>
</dbReference>
<feature type="active site" description="Nucleophile" evidence="4">
    <location>
        <position position="143"/>
    </location>
</feature>
<dbReference type="EMBL" id="AP029612">
    <property type="protein sequence ID" value="BFG71059.1"/>
    <property type="molecule type" value="Genomic_DNA"/>
</dbReference>
<dbReference type="GO" id="GO:0016020">
    <property type="term" value="C:membrane"/>
    <property type="evidence" value="ECO:0007669"/>
    <property type="project" value="TreeGrafter"/>
</dbReference>
<proteinExistence type="inferred from homology"/>
<dbReference type="InterPro" id="IPR050266">
    <property type="entry name" value="AB_hydrolase_sf"/>
</dbReference>
<dbReference type="PRINTS" id="PR00793">
    <property type="entry name" value="PROAMNOPTASE"/>
</dbReference>
<protein>
    <submittedName>
        <fullName evidence="6">Proline iminopeptidase-family hydrolase</fullName>
    </submittedName>
</protein>
<dbReference type="InterPro" id="IPR002410">
    <property type="entry name" value="Peptidase_S33"/>
</dbReference>
<dbReference type="SUPFAM" id="SSF53474">
    <property type="entry name" value="alpha/beta-Hydrolases"/>
    <property type="match status" value="1"/>
</dbReference>
<dbReference type="InterPro" id="IPR029058">
    <property type="entry name" value="AB_hydrolase_fold"/>
</dbReference>
<evidence type="ECO:0000256" key="1">
    <source>
        <dbReference type="ARBA" id="ARBA00010088"/>
    </source>
</evidence>